<evidence type="ECO:0000313" key="8">
    <source>
        <dbReference type="Proteomes" id="UP000199657"/>
    </source>
</evidence>
<dbReference type="InterPro" id="IPR000175">
    <property type="entry name" value="Na/ntran_symport"/>
</dbReference>
<dbReference type="PRINTS" id="PR00176">
    <property type="entry name" value="NANEUSMPORT"/>
</dbReference>
<feature type="transmembrane region" description="Helical" evidence="6">
    <location>
        <begin position="45"/>
        <end position="65"/>
    </location>
</feature>
<feature type="transmembrane region" description="Helical" evidence="6">
    <location>
        <begin position="398"/>
        <end position="417"/>
    </location>
</feature>
<keyword evidence="2" id="KW-0813">Transport</keyword>
<dbReference type="GO" id="GO:0016020">
    <property type="term" value="C:membrane"/>
    <property type="evidence" value="ECO:0007669"/>
    <property type="project" value="UniProtKB-SubCell"/>
</dbReference>
<dbReference type="STRING" id="406100.SAMN04488052_101660"/>
<feature type="transmembrane region" description="Helical" evidence="6">
    <location>
        <begin position="179"/>
        <end position="199"/>
    </location>
</feature>
<feature type="transmembrane region" description="Helical" evidence="6">
    <location>
        <begin position="231"/>
        <end position="249"/>
    </location>
</feature>
<organism evidence="7 8">
    <name type="scientific">Aquisalimonas asiatica</name>
    <dbReference type="NCBI Taxonomy" id="406100"/>
    <lineage>
        <taxon>Bacteria</taxon>
        <taxon>Pseudomonadati</taxon>
        <taxon>Pseudomonadota</taxon>
        <taxon>Gammaproteobacteria</taxon>
        <taxon>Chromatiales</taxon>
        <taxon>Ectothiorhodospiraceae</taxon>
        <taxon>Aquisalimonas</taxon>
    </lineage>
</organism>
<evidence type="ECO:0000256" key="4">
    <source>
        <dbReference type="ARBA" id="ARBA00022989"/>
    </source>
</evidence>
<evidence type="ECO:0000313" key="7">
    <source>
        <dbReference type="EMBL" id="SEO55302.1"/>
    </source>
</evidence>
<feature type="transmembrane region" description="Helical" evidence="6">
    <location>
        <begin position="153"/>
        <end position="172"/>
    </location>
</feature>
<reference evidence="7 8" key="1">
    <citation type="submission" date="2016-10" db="EMBL/GenBank/DDBJ databases">
        <authorList>
            <person name="de Groot N.N."/>
        </authorList>
    </citation>
    <scope>NUCLEOTIDE SEQUENCE [LARGE SCALE GENOMIC DNA]</scope>
    <source>
        <strain evidence="7 8">CGMCC 1.6291</strain>
    </source>
</reference>
<dbReference type="PANTHER" id="PTHR42948:SF1">
    <property type="entry name" value="TRANSPORTER"/>
    <property type="match status" value="1"/>
</dbReference>
<dbReference type="PROSITE" id="PS50267">
    <property type="entry name" value="NA_NEUROTRAN_SYMP_3"/>
    <property type="match status" value="1"/>
</dbReference>
<keyword evidence="4 6" id="KW-1133">Transmembrane helix</keyword>
<dbReference type="RefSeq" id="WP_139209128.1">
    <property type="nucleotide sequence ID" value="NZ_FOEG01000001.1"/>
</dbReference>
<accession>A0A1H8QM86</accession>
<feature type="transmembrane region" description="Helical" evidence="6">
    <location>
        <begin position="12"/>
        <end position="33"/>
    </location>
</feature>
<dbReference type="OrthoDB" id="9762833at2"/>
<evidence type="ECO:0000256" key="6">
    <source>
        <dbReference type="SAM" id="Phobius"/>
    </source>
</evidence>
<dbReference type="PANTHER" id="PTHR42948">
    <property type="entry name" value="TRANSPORTER"/>
    <property type="match status" value="1"/>
</dbReference>
<evidence type="ECO:0000256" key="2">
    <source>
        <dbReference type="ARBA" id="ARBA00022448"/>
    </source>
</evidence>
<dbReference type="NCBIfam" id="NF037979">
    <property type="entry name" value="Na_transp"/>
    <property type="match status" value="1"/>
</dbReference>
<gene>
    <name evidence="7" type="ORF">SAMN04488052_101660</name>
</gene>
<dbReference type="SUPFAM" id="SSF161070">
    <property type="entry name" value="SNF-like"/>
    <property type="match status" value="1"/>
</dbReference>
<proteinExistence type="predicted"/>
<keyword evidence="5 6" id="KW-0472">Membrane</keyword>
<name>A0A1H8QM86_9GAMM</name>
<sequence length="464" mass="48648">MVIPKRSLQGEWTGSFAFVFALAGVSIGLGNVWRFPVLAAEHGGGAFLLVYGAFLVTLTLPLWLAEVGVGRSMRRTLPGGLARIAREQGSAPAWSGVGWVAVTMAAVVLLGQLLIGGWAGAYLYRAVAAPVLHFDAVTTTAVFTELLADAERLLLWFTLLLVAAGLTVSRGIGAGIQPMMRLLVPAMVVLLVALAWAVGRELGLADAWSTVFELRFDALGWTGVQMAGEHALFSLAVALGVATAFGAALPDRFPTISTTGAALALDTLVGLVAAVLVFALVSGQVMADGALQAGPALVFHALPDAMGSLAWSRQALVALYAVLLMAVFTTVVGLLEVVVSAVVEQGRLSRARATATVATALWLAGALVAGSLRGWLDAGEGGGPPLDDGVSMVWLTELVAWGAMPVVALALLIFVGWRMPQETLRGALRLREDWRYTLWMPMLRYVAPLILLALLARVAGLLPS</sequence>
<evidence type="ECO:0000256" key="3">
    <source>
        <dbReference type="ARBA" id="ARBA00022692"/>
    </source>
</evidence>
<evidence type="ECO:0000256" key="5">
    <source>
        <dbReference type="ARBA" id="ARBA00023136"/>
    </source>
</evidence>
<dbReference type="EMBL" id="FOEG01000001">
    <property type="protein sequence ID" value="SEO55302.1"/>
    <property type="molecule type" value="Genomic_DNA"/>
</dbReference>
<dbReference type="AlphaFoldDB" id="A0A1H8QM86"/>
<feature type="transmembrane region" description="Helical" evidence="6">
    <location>
        <begin position="261"/>
        <end position="281"/>
    </location>
</feature>
<comment type="subcellular location">
    <subcellularLocation>
        <location evidence="1">Membrane</location>
        <topology evidence="1">Multi-pass membrane protein</topology>
    </subcellularLocation>
</comment>
<evidence type="ECO:0000256" key="1">
    <source>
        <dbReference type="ARBA" id="ARBA00004141"/>
    </source>
</evidence>
<dbReference type="Pfam" id="PF00209">
    <property type="entry name" value="SNF"/>
    <property type="match status" value="2"/>
</dbReference>
<feature type="transmembrane region" description="Helical" evidence="6">
    <location>
        <begin position="93"/>
        <end position="115"/>
    </location>
</feature>
<feature type="transmembrane region" description="Helical" evidence="6">
    <location>
        <begin position="355"/>
        <end position="376"/>
    </location>
</feature>
<keyword evidence="8" id="KW-1185">Reference proteome</keyword>
<keyword evidence="3 6" id="KW-0812">Transmembrane</keyword>
<protein>
    <submittedName>
        <fullName evidence="7">Neurotransmitter:Na+ symporter, NSS family</fullName>
    </submittedName>
</protein>
<dbReference type="Proteomes" id="UP000199657">
    <property type="component" value="Unassembled WGS sequence"/>
</dbReference>
<feature type="transmembrane region" description="Helical" evidence="6">
    <location>
        <begin position="438"/>
        <end position="459"/>
    </location>
</feature>
<feature type="transmembrane region" description="Helical" evidence="6">
    <location>
        <begin position="317"/>
        <end position="343"/>
    </location>
</feature>
<dbReference type="InterPro" id="IPR037272">
    <property type="entry name" value="SNS_sf"/>
</dbReference>